<dbReference type="InterPro" id="IPR003018">
    <property type="entry name" value="GAF"/>
</dbReference>
<feature type="region of interest" description="Disordered" evidence="1">
    <location>
        <begin position="1"/>
        <end position="22"/>
    </location>
</feature>
<evidence type="ECO:0000313" key="4">
    <source>
        <dbReference type="Proteomes" id="UP000067448"/>
    </source>
</evidence>
<dbReference type="Proteomes" id="UP000067448">
    <property type="component" value="Unassembled WGS sequence"/>
</dbReference>
<comment type="caution">
    <text evidence="3">The sequence shown here is derived from an EMBL/GenBank/DDBJ whole genome shotgun (WGS) entry which is preliminary data.</text>
</comment>
<reference evidence="3 4" key="2">
    <citation type="journal article" date="2016" name="Genome Announc.">
        <title>Draft Genome Sequences of Streptomyces scabiei S58, Streptomyces turgidiscabies T45, and Streptomyces acidiscabies a10, the Pathogens of Potato Common Scab, Isolated in Japan.</title>
        <authorList>
            <person name="Tomihama T."/>
            <person name="Nishi Y."/>
            <person name="Sakai M."/>
            <person name="Ikenaga M."/>
            <person name="Okubo T."/>
            <person name="Ikeda S."/>
        </authorList>
    </citation>
    <scope>NUCLEOTIDE SEQUENCE [LARGE SCALE GENOMIC DNA]</scope>
    <source>
        <strain evidence="3 4">S58</strain>
    </source>
</reference>
<feature type="region of interest" description="Disordered" evidence="1">
    <location>
        <begin position="155"/>
        <end position="183"/>
    </location>
</feature>
<feature type="compositionally biased region" description="Basic residues" evidence="1">
    <location>
        <begin position="174"/>
        <end position="183"/>
    </location>
</feature>
<protein>
    <submittedName>
        <fullName evidence="3">GAF domain protein</fullName>
    </submittedName>
</protein>
<accession>A0A100JRH0</accession>
<dbReference type="AlphaFoldDB" id="A0A100JRH0"/>
<evidence type="ECO:0000256" key="1">
    <source>
        <dbReference type="SAM" id="MobiDB-lite"/>
    </source>
</evidence>
<name>A0A100JRH0_STRSC</name>
<sequence>MVTADDELLGGPDADRGTDSKRARVAHERVAAVCGPSPPEVPAALCRTCVTLLSMATGLSVSVLGDGSELGVVLRAGDGVAARLAEVQYTPGEGPCVEAVRLRAPVFATDLTRVPDTRRWPLFSVQAARAGAEAVFSLPLTGAGSALGTLDLYRDAPGGPSRGEVRTAQERSRTGRKCIRQPG</sequence>
<dbReference type="RefSeq" id="WP_234385724.1">
    <property type="nucleotide sequence ID" value="NZ_BCMM01000022.1"/>
</dbReference>
<dbReference type="EMBL" id="BCMM01000022">
    <property type="protein sequence ID" value="GAQ64337.1"/>
    <property type="molecule type" value="Genomic_DNA"/>
</dbReference>
<gene>
    <name evidence="3" type="ORF">SsS58_04730</name>
</gene>
<dbReference type="SUPFAM" id="SSF55781">
    <property type="entry name" value="GAF domain-like"/>
    <property type="match status" value="1"/>
</dbReference>
<dbReference type="InterPro" id="IPR029016">
    <property type="entry name" value="GAF-like_dom_sf"/>
</dbReference>
<reference evidence="4" key="3">
    <citation type="submission" date="2016-02" db="EMBL/GenBank/DDBJ databases">
        <title>Draft genome of pathogenic Streptomyces sp. in Japan.</title>
        <authorList>
            <person name="Tomihama T."/>
            <person name="Ikenaga M."/>
            <person name="Sakai M."/>
            <person name="Okubo T."/>
            <person name="Ikeda S."/>
        </authorList>
    </citation>
    <scope>NUCLEOTIDE SEQUENCE [LARGE SCALE GENOMIC DNA]</scope>
    <source>
        <strain evidence="4">S58</strain>
    </source>
</reference>
<feature type="compositionally biased region" description="Basic and acidic residues" evidence="1">
    <location>
        <begin position="13"/>
        <end position="22"/>
    </location>
</feature>
<dbReference type="Gene3D" id="3.30.450.40">
    <property type="match status" value="1"/>
</dbReference>
<reference evidence="4" key="1">
    <citation type="submission" date="2015-11" db="EMBL/GenBank/DDBJ databases">
        <authorList>
            <consortium name="Cross-ministerial Strategic Innovation Promotion Program (SIP) consortium"/>
            <person name="Tomihama T."/>
            <person name="Ikenaga M."/>
            <person name="Sakai M."/>
            <person name="Okubo T."/>
            <person name="Ikeda S."/>
        </authorList>
    </citation>
    <scope>NUCLEOTIDE SEQUENCE [LARGE SCALE GENOMIC DNA]</scope>
    <source>
        <strain evidence="4">S58</strain>
    </source>
</reference>
<organism evidence="3 4">
    <name type="scientific">Streptomyces scabiei</name>
    <dbReference type="NCBI Taxonomy" id="1930"/>
    <lineage>
        <taxon>Bacteria</taxon>
        <taxon>Bacillati</taxon>
        <taxon>Actinomycetota</taxon>
        <taxon>Actinomycetes</taxon>
        <taxon>Kitasatosporales</taxon>
        <taxon>Streptomycetaceae</taxon>
        <taxon>Streptomyces</taxon>
    </lineage>
</organism>
<feature type="compositionally biased region" description="Basic and acidic residues" evidence="1">
    <location>
        <begin position="163"/>
        <end position="173"/>
    </location>
</feature>
<evidence type="ECO:0000259" key="2">
    <source>
        <dbReference type="Pfam" id="PF13185"/>
    </source>
</evidence>
<proteinExistence type="predicted"/>
<evidence type="ECO:0000313" key="3">
    <source>
        <dbReference type="EMBL" id="GAQ64337.1"/>
    </source>
</evidence>
<feature type="domain" description="GAF" evidence="2">
    <location>
        <begin position="44"/>
        <end position="169"/>
    </location>
</feature>
<dbReference type="Pfam" id="PF13185">
    <property type="entry name" value="GAF_2"/>
    <property type="match status" value="1"/>
</dbReference>